<dbReference type="InterPro" id="IPR029036">
    <property type="entry name" value="P5CR_dimer"/>
</dbReference>
<feature type="domain" description="Pyrroline-5-carboxylate reductase catalytic N-terminal" evidence="7">
    <location>
        <begin position="13"/>
        <end position="98"/>
    </location>
</feature>
<comment type="catalytic activity">
    <reaction evidence="4">
        <text>L-proline + NADP(+) = (S)-1-pyrroline-5-carboxylate + NADPH + 2 H(+)</text>
        <dbReference type="Rhea" id="RHEA:14109"/>
        <dbReference type="ChEBI" id="CHEBI:15378"/>
        <dbReference type="ChEBI" id="CHEBI:17388"/>
        <dbReference type="ChEBI" id="CHEBI:57783"/>
        <dbReference type="ChEBI" id="CHEBI:58349"/>
        <dbReference type="ChEBI" id="CHEBI:60039"/>
        <dbReference type="EC" id="1.5.1.2"/>
    </reaction>
</comment>
<dbReference type="InterPro" id="IPR000304">
    <property type="entry name" value="Pyrroline-COOH_reductase"/>
</dbReference>
<protein>
    <recommendedName>
        <fullName evidence="4 5">Pyrroline-5-carboxylate reductase</fullName>
        <shortName evidence="4">P5C reductase</shortName>
        <shortName evidence="4">P5CR</shortName>
        <ecNumber evidence="4 5">1.5.1.2</ecNumber>
    </recommendedName>
    <alternativeName>
        <fullName evidence="4">PCA reductase</fullName>
    </alternativeName>
</protein>
<evidence type="ECO:0000256" key="1">
    <source>
        <dbReference type="ARBA" id="ARBA00005525"/>
    </source>
</evidence>
<feature type="domain" description="Pyrroline-5-carboxylate reductase dimerisation" evidence="8">
    <location>
        <begin position="162"/>
        <end position="268"/>
    </location>
</feature>
<dbReference type="PIRSF" id="PIRSF000193">
    <property type="entry name" value="Pyrrol-5-carb_rd"/>
    <property type="match status" value="1"/>
</dbReference>
<dbReference type="Proteomes" id="UP000193900">
    <property type="component" value="Unassembled WGS sequence"/>
</dbReference>
<evidence type="ECO:0000259" key="8">
    <source>
        <dbReference type="Pfam" id="PF14748"/>
    </source>
</evidence>
<feature type="binding site" evidence="6">
    <location>
        <position position="56"/>
    </location>
    <ligand>
        <name>NADPH</name>
        <dbReference type="ChEBI" id="CHEBI:57783"/>
    </ligand>
</feature>
<dbReference type="Pfam" id="PF03807">
    <property type="entry name" value="F420_oxidored"/>
    <property type="match status" value="1"/>
</dbReference>
<evidence type="ECO:0000256" key="6">
    <source>
        <dbReference type="PIRSR" id="PIRSR000193-1"/>
    </source>
</evidence>
<keyword evidence="4" id="KW-0641">Proline biosynthesis</keyword>
<evidence type="ECO:0000256" key="2">
    <source>
        <dbReference type="ARBA" id="ARBA00022857"/>
    </source>
</evidence>
<keyword evidence="4" id="KW-0028">Amino-acid biosynthesis</keyword>
<sequence length="271" mass="27685">MKLNDIEERGLVLLGCGKMGSAMLAGWLAGGLSPSAVWVIDPKPSDWLQGRGVHLNEEVPASPAVVLVAVKPQMMDDALPQAADFGGGKTLFVSIAAGTSLARFERALGPQTPIVRAMPNTPAAVGRGITATIGNGVAGEADLALAERLLGAVGQTVRLESEDQMDAITAVSGSGPAYVFHLIETLAAAGAAEGLSPELALALARATVGGAGQLAEDAEEDPGQLRVNVTSPNGTTQAALEVLMDEEAGFPALLRRAVHAAAERSRELGRG</sequence>
<dbReference type="PANTHER" id="PTHR11645:SF0">
    <property type="entry name" value="PYRROLINE-5-CARBOXYLATE REDUCTASE 3"/>
    <property type="match status" value="1"/>
</dbReference>
<dbReference type="UniPathway" id="UPA00098">
    <property type="reaction ID" value="UER00361"/>
</dbReference>
<dbReference type="FunFam" id="1.10.3730.10:FF:000001">
    <property type="entry name" value="Pyrroline-5-carboxylate reductase"/>
    <property type="match status" value="1"/>
</dbReference>
<dbReference type="InterPro" id="IPR028939">
    <property type="entry name" value="P5C_Rdtase_cat_N"/>
</dbReference>
<dbReference type="GO" id="GO:0055129">
    <property type="term" value="P:L-proline biosynthetic process"/>
    <property type="evidence" value="ECO:0007669"/>
    <property type="project" value="UniProtKB-UniRule"/>
</dbReference>
<dbReference type="Gene3D" id="1.10.3730.10">
    <property type="entry name" value="ProC C-terminal domain-like"/>
    <property type="match status" value="1"/>
</dbReference>
<dbReference type="SUPFAM" id="SSF48179">
    <property type="entry name" value="6-phosphogluconate dehydrogenase C-terminal domain-like"/>
    <property type="match status" value="1"/>
</dbReference>
<evidence type="ECO:0000256" key="4">
    <source>
        <dbReference type="HAMAP-Rule" id="MF_01925"/>
    </source>
</evidence>
<keyword evidence="4" id="KW-0963">Cytoplasm</keyword>
<name>A0A1Y5T4C3_9RHOB</name>
<dbReference type="GO" id="GO:0005737">
    <property type="term" value="C:cytoplasm"/>
    <property type="evidence" value="ECO:0007669"/>
    <property type="project" value="UniProtKB-SubCell"/>
</dbReference>
<comment type="function">
    <text evidence="4">Catalyzes the reduction of 1-pyrroline-5-carboxylate (PCA) to L-proline.</text>
</comment>
<dbReference type="EC" id="1.5.1.2" evidence="4 5"/>
<dbReference type="SUPFAM" id="SSF51735">
    <property type="entry name" value="NAD(P)-binding Rossmann-fold domains"/>
    <property type="match status" value="1"/>
</dbReference>
<dbReference type="Pfam" id="PF14748">
    <property type="entry name" value="P5CR_dimer"/>
    <property type="match status" value="1"/>
</dbReference>
<dbReference type="NCBIfam" id="TIGR00112">
    <property type="entry name" value="proC"/>
    <property type="match status" value="1"/>
</dbReference>
<comment type="subcellular location">
    <subcellularLocation>
        <location evidence="4">Cytoplasm</location>
    </subcellularLocation>
</comment>
<feature type="binding site" evidence="6">
    <location>
        <begin position="69"/>
        <end position="72"/>
    </location>
    <ligand>
        <name>NADP(+)</name>
        <dbReference type="ChEBI" id="CHEBI:58349"/>
    </ligand>
</feature>
<comment type="catalytic activity">
    <reaction evidence="4">
        <text>L-proline + NAD(+) = (S)-1-pyrroline-5-carboxylate + NADH + 2 H(+)</text>
        <dbReference type="Rhea" id="RHEA:14105"/>
        <dbReference type="ChEBI" id="CHEBI:15378"/>
        <dbReference type="ChEBI" id="CHEBI:17388"/>
        <dbReference type="ChEBI" id="CHEBI:57540"/>
        <dbReference type="ChEBI" id="CHEBI:57945"/>
        <dbReference type="ChEBI" id="CHEBI:60039"/>
        <dbReference type="EC" id="1.5.1.2"/>
    </reaction>
</comment>
<reference evidence="9 10" key="1">
    <citation type="submission" date="2017-03" db="EMBL/GenBank/DDBJ databases">
        <authorList>
            <person name="Afonso C.L."/>
            <person name="Miller P.J."/>
            <person name="Scott M.A."/>
            <person name="Spackman E."/>
            <person name="Goraichik I."/>
            <person name="Dimitrov K.M."/>
            <person name="Suarez D.L."/>
            <person name="Swayne D.E."/>
        </authorList>
    </citation>
    <scope>NUCLEOTIDE SEQUENCE [LARGE SCALE GENOMIC DNA]</scope>
    <source>
        <strain evidence="9 10">CECT 7023</strain>
    </source>
</reference>
<feature type="binding site" evidence="6">
    <location>
        <begin position="14"/>
        <end position="19"/>
    </location>
    <ligand>
        <name>NADP(+)</name>
        <dbReference type="ChEBI" id="CHEBI:58349"/>
    </ligand>
</feature>
<dbReference type="HAMAP" id="MF_01925">
    <property type="entry name" value="P5C_reductase"/>
    <property type="match status" value="1"/>
</dbReference>
<gene>
    <name evidence="9" type="primary">proC_2</name>
    <name evidence="4" type="synonym">proC</name>
    <name evidence="9" type="ORF">ROA7023_02293</name>
</gene>
<keyword evidence="2 4" id="KW-0521">NADP</keyword>
<dbReference type="RefSeq" id="WP_085879152.1">
    <property type="nucleotide sequence ID" value="NZ_FWFZ01000010.1"/>
</dbReference>
<dbReference type="AlphaFoldDB" id="A0A1Y5T4C3"/>
<keyword evidence="10" id="KW-1185">Reference proteome</keyword>
<dbReference type="PANTHER" id="PTHR11645">
    <property type="entry name" value="PYRROLINE-5-CARBOXYLATE REDUCTASE"/>
    <property type="match status" value="1"/>
</dbReference>
<dbReference type="GO" id="GO:0004735">
    <property type="term" value="F:pyrroline-5-carboxylate reductase activity"/>
    <property type="evidence" value="ECO:0007669"/>
    <property type="project" value="UniProtKB-UniRule"/>
</dbReference>
<organism evidence="9 10">
    <name type="scientific">Roseisalinus antarcticus</name>
    <dbReference type="NCBI Taxonomy" id="254357"/>
    <lineage>
        <taxon>Bacteria</taxon>
        <taxon>Pseudomonadati</taxon>
        <taxon>Pseudomonadota</taxon>
        <taxon>Alphaproteobacteria</taxon>
        <taxon>Rhodobacterales</taxon>
        <taxon>Roseobacteraceae</taxon>
        <taxon>Roseisalinus</taxon>
    </lineage>
</organism>
<comment type="similarity">
    <text evidence="1 4">Belongs to the pyrroline-5-carboxylate reductase family.</text>
</comment>
<evidence type="ECO:0000313" key="10">
    <source>
        <dbReference type="Proteomes" id="UP000193900"/>
    </source>
</evidence>
<proteinExistence type="inferred from homology"/>
<dbReference type="EMBL" id="FWFZ01000010">
    <property type="protein sequence ID" value="SLN52033.1"/>
    <property type="molecule type" value="Genomic_DNA"/>
</dbReference>
<evidence type="ECO:0000256" key="5">
    <source>
        <dbReference type="NCBIfam" id="TIGR00112"/>
    </source>
</evidence>
<dbReference type="OrthoDB" id="9805754at2"/>
<dbReference type="Gene3D" id="3.40.50.720">
    <property type="entry name" value="NAD(P)-binding Rossmann-like Domain"/>
    <property type="match status" value="1"/>
</dbReference>
<accession>A0A1Y5T4C3</accession>
<evidence type="ECO:0000256" key="3">
    <source>
        <dbReference type="ARBA" id="ARBA00023002"/>
    </source>
</evidence>
<evidence type="ECO:0000313" key="9">
    <source>
        <dbReference type="EMBL" id="SLN52033.1"/>
    </source>
</evidence>
<dbReference type="InterPro" id="IPR008927">
    <property type="entry name" value="6-PGluconate_DH-like_C_sf"/>
</dbReference>
<dbReference type="InterPro" id="IPR036291">
    <property type="entry name" value="NAD(P)-bd_dom_sf"/>
</dbReference>
<evidence type="ECO:0000259" key="7">
    <source>
        <dbReference type="Pfam" id="PF03807"/>
    </source>
</evidence>
<comment type="pathway">
    <text evidence="4">Amino-acid biosynthesis; L-proline biosynthesis; L-proline from L-glutamate 5-semialdehyde: step 1/1.</text>
</comment>
<keyword evidence="3 4" id="KW-0560">Oxidoreductase</keyword>